<dbReference type="InterPro" id="IPR035105">
    <property type="entry name" value="Deoxycytidylate_deaminase_dom"/>
</dbReference>
<evidence type="ECO:0000256" key="5">
    <source>
        <dbReference type="ARBA" id="ARBA00041763"/>
    </source>
</evidence>
<dbReference type="PROSITE" id="PS51747">
    <property type="entry name" value="CYT_DCMP_DEAMINASES_2"/>
    <property type="match status" value="1"/>
</dbReference>
<keyword evidence="6" id="KW-0175">Coiled coil</keyword>
<proteinExistence type="predicted"/>
<dbReference type="SUPFAM" id="SSF53927">
    <property type="entry name" value="Cytidine deaminase-like"/>
    <property type="match status" value="1"/>
</dbReference>
<keyword evidence="10" id="KW-1185">Reference proteome</keyword>
<evidence type="ECO:0000313" key="10">
    <source>
        <dbReference type="Proteomes" id="UP000054937"/>
    </source>
</evidence>
<dbReference type="InterPro" id="IPR015517">
    <property type="entry name" value="dCMP_deaminase-rel"/>
</dbReference>
<dbReference type="Pfam" id="PF00383">
    <property type="entry name" value="dCMP_cyt_deam_1"/>
    <property type="match status" value="1"/>
</dbReference>
<dbReference type="GO" id="GO:0009165">
    <property type="term" value="P:nucleotide biosynthetic process"/>
    <property type="evidence" value="ECO:0007669"/>
    <property type="project" value="UniProtKB-KW"/>
</dbReference>
<dbReference type="InParanoid" id="A0A0V0R348"/>
<evidence type="ECO:0000259" key="8">
    <source>
        <dbReference type="PROSITE" id="PS51747"/>
    </source>
</evidence>
<accession>A0A0V0R348</accession>
<comment type="caution">
    <text evidence="9">The sequence shown here is derived from an EMBL/GenBank/DDBJ whole genome shotgun (WGS) entry which is preliminary data.</text>
</comment>
<feature type="transmembrane region" description="Helical" evidence="7">
    <location>
        <begin position="514"/>
        <end position="535"/>
    </location>
</feature>
<dbReference type="InterPro" id="IPR027417">
    <property type="entry name" value="P-loop_NTPase"/>
</dbReference>
<keyword evidence="2" id="KW-0545">Nucleotide biosynthesis</keyword>
<evidence type="ECO:0000256" key="4">
    <source>
        <dbReference type="ARBA" id="ARBA00038938"/>
    </source>
</evidence>
<organism evidence="9 10">
    <name type="scientific">Pseudocohnilembus persalinus</name>
    <name type="common">Ciliate</name>
    <dbReference type="NCBI Taxonomy" id="266149"/>
    <lineage>
        <taxon>Eukaryota</taxon>
        <taxon>Sar</taxon>
        <taxon>Alveolata</taxon>
        <taxon>Ciliophora</taxon>
        <taxon>Intramacronucleata</taxon>
        <taxon>Oligohymenophorea</taxon>
        <taxon>Scuticociliatia</taxon>
        <taxon>Philasterida</taxon>
        <taxon>Pseudocohnilembidae</taxon>
        <taxon>Pseudocohnilembus</taxon>
    </lineage>
</organism>
<dbReference type="PANTHER" id="PTHR11086">
    <property type="entry name" value="DEOXYCYTIDYLATE DEAMINASE-RELATED"/>
    <property type="match status" value="1"/>
</dbReference>
<evidence type="ECO:0000256" key="7">
    <source>
        <dbReference type="SAM" id="Phobius"/>
    </source>
</evidence>
<dbReference type="EMBL" id="LDAU01000061">
    <property type="protein sequence ID" value="KRX08616.1"/>
    <property type="molecule type" value="Genomic_DNA"/>
</dbReference>
<dbReference type="PANTHER" id="PTHR11086:SF18">
    <property type="entry name" value="DEOXYCYTIDYLATE DEAMINASE"/>
    <property type="match status" value="1"/>
</dbReference>
<name>A0A0V0R348_PSEPJ</name>
<keyword evidence="3" id="KW-0378">Hydrolase</keyword>
<evidence type="ECO:0000256" key="1">
    <source>
        <dbReference type="ARBA" id="ARBA00001947"/>
    </source>
</evidence>
<evidence type="ECO:0000256" key="6">
    <source>
        <dbReference type="SAM" id="Coils"/>
    </source>
</evidence>
<sequence>MIEDPNLSEDVYNKLKECGLKIGLTGQICCGKSTFIKYFKQYDSIGNYMGVDVFDLQGNSTDYILQKIFKWQKDQKLNLEQLSARQWQNSLQFLDIQQLMSENEQQNNDEEEEKSLQKQLVVKSNGHQIKEGKNQNQNGKQEYKQQLNNGQSQQEIEKIAKIICKELNQNQTLEDSMKTIFPTSFINPIVKSSELKLFKNKINFHLICIEAPIHKRWERFQIKYAKFIQELKMDFEKFAILDDFITYNTDLHNVMAKANYRICYSSFEKDFFQKIENSIDEIIRPYRPTWDQYFITMAYALKARSNCVRESVGSVLVKDKRIIGAGYNGTPSNSANCFEFGCNDCRQHPMGKPQLDKCICLHAEEASILEAGINMSEGCTLYTTQFPCIWCAKCIVQAKLKRVVYNNMVPGSEESQKILQKYVKIDQVEYVDRLYHSQNNISDVKSLENSLYKVKQVENLRISIGQNSCLEEANYEKGDKIVFEKLFCRKVKAISQQEIENIGNDDDMQTSTKIVIFLLVSVIVMIILCFILAFARKQIQQINQKNPSFSKKKMTYQNENEILEQLYKLQLQSSGKTHQE</sequence>
<keyword evidence="7" id="KW-1133">Transmembrane helix</keyword>
<dbReference type="OrthoDB" id="6710946at2759"/>
<reference evidence="9 10" key="1">
    <citation type="journal article" date="2015" name="Sci. Rep.">
        <title>Genome of the facultative scuticociliatosis pathogen Pseudocohnilembus persalinus provides insight into its virulence through horizontal gene transfer.</title>
        <authorList>
            <person name="Xiong J."/>
            <person name="Wang G."/>
            <person name="Cheng J."/>
            <person name="Tian M."/>
            <person name="Pan X."/>
            <person name="Warren A."/>
            <person name="Jiang C."/>
            <person name="Yuan D."/>
            <person name="Miao W."/>
        </authorList>
    </citation>
    <scope>NUCLEOTIDE SEQUENCE [LARGE SCALE GENOMIC DNA]</scope>
    <source>
        <strain evidence="9">36N120E</strain>
    </source>
</reference>
<evidence type="ECO:0000313" key="9">
    <source>
        <dbReference type="EMBL" id="KRX08616.1"/>
    </source>
</evidence>
<dbReference type="Proteomes" id="UP000054937">
    <property type="component" value="Unassembled WGS sequence"/>
</dbReference>
<feature type="domain" description="CMP/dCMP-type deaminase" evidence="8">
    <location>
        <begin position="289"/>
        <end position="422"/>
    </location>
</feature>
<keyword evidence="7" id="KW-0472">Membrane</keyword>
<dbReference type="InterPro" id="IPR016193">
    <property type="entry name" value="Cytidine_deaminase-like"/>
</dbReference>
<evidence type="ECO:0000256" key="2">
    <source>
        <dbReference type="ARBA" id="ARBA00022727"/>
    </source>
</evidence>
<dbReference type="CDD" id="cd01286">
    <property type="entry name" value="deoxycytidylate_deaminase"/>
    <property type="match status" value="1"/>
</dbReference>
<evidence type="ECO:0000256" key="3">
    <source>
        <dbReference type="ARBA" id="ARBA00022801"/>
    </source>
</evidence>
<dbReference type="Gene3D" id="3.40.140.10">
    <property type="entry name" value="Cytidine Deaminase, domain 2"/>
    <property type="match status" value="1"/>
</dbReference>
<dbReference type="AlphaFoldDB" id="A0A0V0R348"/>
<keyword evidence="7" id="KW-0812">Transmembrane</keyword>
<dbReference type="InterPro" id="IPR002125">
    <property type="entry name" value="CMP_dCMP_dom"/>
</dbReference>
<feature type="coiled-coil region" evidence="6">
    <location>
        <begin position="94"/>
        <end position="149"/>
    </location>
</feature>
<protein>
    <recommendedName>
        <fullName evidence="5">dCMP deaminase</fullName>
        <ecNumber evidence="4">3.5.4.12</ecNumber>
    </recommendedName>
    <alternativeName>
        <fullName evidence="5">dCMP deaminase</fullName>
    </alternativeName>
</protein>
<comment type="cofactor">
    <cofactor evidence="1">
        <name>Zn(2+)</name>
        <dbReference type="ChEBI" id="CHEBI:29105"/>
    </cofactor>
</comment>
<dbReference type="GO" id="GO:0004132">
    <property type="term" value="F:dCMP deaminase activity"/>
    <property type="evidence" value="ECO:0007669"/>
    <property type="project" value="UniProtKB-EC"/>
</dbReference>
<gene>
    <name evidence="9" type="ORF">PPERSA_01869</name>
</gene>
<dbReference type="EC" id="3.5.4.12" evidence="4"/>
<dbReference type="Gene3D" id="3.40.50.300">
    <property type="entry name" value="P-loop containing nucleotide triphosphate hydrolases"/>
    <property type="match status" value="1"/>
</dbReference>
<dbReference type="GO" id="GO:0005737">
    <property type="term" value="C:cytoplasm"/>
    <property type="evidence" value="ECO:0007669"/>
    <property type="project" value="TreeGrafter"/>
</dbReference>